<dbReference type="EMBL" id="ML121549">
    <property type="protein sequence ID" value="RPB22945.1"/>
    <property type="molecule type" value="Genomic_DNA"/>
</dbReference>
<feature type="transmembrane region" description="Helical" evidence="1">
    <location>
        <begin position="6"/>
        <end position="32"/>
    </location>
</feature>
<keyword evidence="1" id="KW-1133">Transmembrane helix</keyword>
<reference evidence="2 3" key="1">
    <citation type="journal article" date="2018" name="Nat. Ecol. Evol.">
        <title>Pezizomycetes genomes reveal the molecular basis of ectomycorrhizal truffle lifestyle.</title>
        <authorList>
            <person name="Murat C."/>
            <person name="Payen T."/>
            <person name="Noel B."/>
            <person name="Kuo A."/>
            <person name="Morin E."/>
            <person name="Chen J."/>
            <person name="Kohler A."/>
            <person name="Krizsan K."/>
            <person name="Balestrini R."/>
            <person name="Da Silva C."/>
            <person name="Montanini B."/>
            <person name="Hainaut M."/>
            <person name="Levati E."/>
            <person name="Barry K.W."/>
            <person name="Belfiori B."/>
            <person name="Cichocki N."/>
            <person name="Clum A."/>
            <person name="Dockter R.B."/>
            <person name="Fauchery L."/>
            <person name="Guy J."/>
            <person name="Iotti M."/>
            <person name="Le Tacon F."/>
            <person name="Lindquist E.A."/>
            <person name="Lipzen A."/>
            <person name="Malagnac F."/>
            <person name="Mello A."/>
            <person name="Molinier V."/>
            <person name="Miyauchi S."/>
            <person name="Poulain J."/>
            <person name="Riccioni C."/>
            <person name="Rubini A."/>
            <person name="Sitrit Y."/>
            <person name="Splivallo R."/>
            <person name="Traeger S."/>
            <person name="Wang M."/>
            <person name="Zifcakova L."/>
            <person name="Wipf D."/>
            <person name="Zambonelli A."/>
            <person name="Paolocci F."/>
            <person name="Nowrousian M."/>
            <person name="Ottonello S."/>
            <person name="Baldrian P."/>
            <person name="Spatafora J.W."/>
            <person name="Henrissat B."/>
            <person name="Nagy L.G."/>
            <person name="Aury J.M."/>
            <person name="Wincker P."/>
            <person name="Grigoriev I.V."/>
            <person name="Bonfante P."/>
            <person name="Martin F.M."/>
        </authorList>
    </citation>
    <scope>NUCLEOTIDE SEQUENCE [LARGE SCALE GENOMIC DNA]</scope>
    <source>
        <strain evidence="2 3">ATCC MYA-4762</strain>
    </source>
</reference>
<name>A0A3N4LY25_9PEZI</name>
<sequence length="57" mass="6464">MDFHFHLIAFCAASIFSFPIGPLCSLSSYVLFGNREHKRCIPAMGDCCFRCLFRGKT</sequence>
<dbReference type="Proteomes" id="UP000267821">
    <property type="component" value="Unassembled WGS sequence"/>
</dbReference>
<keyword evidence="3" id="KW-1185">Reference proteome</keyword>
<keyword evidence="1" id="KW-0812">Transmembrane</keyword>
<proteinExistence type="predicted"/>
<evidence type="ECO:0000256" key="1">
    <source>
        <dbReference type="SAM" id="Phobius"/>
    </source>
</evidence>
<dbReference type="InParanoid" id="A0A3N4LY25"/>
<protein>
    <submittedName>
        <fullName evidence="2">Uncharacterized protein</fullName>
    </submittedName>
</protein>
<organism evidence="2 3">
    <name type="scientific">Terfezia boudieri ATCC MYA-4762</name>
    <dbReference type="NCBI Taxonomy" id="1051890"/>
    <lineage>
        <taxon>Eukaryota</taxon>
        <taxon>Fungi</taxon>
        <taxon>Dikarya</taxon>
        <taxon>Ascomycota</taxon>
        <taxon>Pezizomycotina</taxon>
        <taxon>Pezizomycetes</taxon>
        <taxon>Pezizales</taxon>
        <taxon>Pezizaceae</taxon>
        <taxon>Terfezia</taxon>
    </lineage>
</organism>
<evidence type="ECO:0000313" key="2">
    <source>
        <dbReference type="EMBL" id="RPB22945.1"/>
    </source>
</evidence>
<accession>A0A3N4LY25</accession>
<evidence type="ECO:0000313" key="3">
    <source>
        <dbReference type="Proteomes" id="UP000267821"/>
    </source>
</evidence>
<dbReference type="AlphaFoldDB" id="A0A3N4LY25"/>
<keyword evidence="1" id="KW-0472">Membrane</keyword>
<gene>
    <name evidence="2" type="ORF">L211DRAFT_312631</name>
</gene>